<name>A0A6V8P5M5_9ACTN</name>
<reference evidence="1 2" key="1">
    <citation type="journal article" date="2020" name="Front. Microbiol.">
        <title>Single-cell genomics of novel Actinobacteria with the Wood-Ljungdahl pathway discovered in a serpentinizing system.</title>
        <authorList>
            <person name="Merino N."/>
            <person name="Kawai M."/>
            <person name="Boyd E.S."/>
            <person name="Colman D.R."/>
            <person name="McGlynn S.E."/>
            <person name="Nealson K.H."/>
            <person name="Kurokawa K."/>
            <person name="Hongoh Y."/>
        </authorList>
    </citation>
    <scope>NUCLEOTIDE SEQUENCE [LARGE SCALE GENOMIC DNA]</scope>
    <source>
        <strain evidence="1 2">S33</strain>
    </source>
</reference>
<accession>A0A6V8P5M5</accession>
<proteinExistence type="predicted"/>
<organism evidence="1 2">
    <name type="scientific">Candidatus Hakubella thermalkaliphila</name>
    <dbReference type="NCBI Taxonomy" id="2754717"/>
    <lineage>
        <taxon>Bacteria</taxon>
        <taxon>Bacillati</taxon>
        <taxon>Actinomycetota</taxon>
        <taxon>Actinomycetota incertae sedis</taxon>
        <taxon>Candidatus Hakubellales</taxon>
        <taxon>Candidatus Hakubellaceae</taxon>
        <taxon>Candidatus Hakubella</taxon>
    </lineage>
</organism>
<evidence type="ECO:0000313" key="1">
    <source>
        <dbReference type="EMBL" id="GFP27925.1"/>
    </source>
</evidence>
<dbReference type="RefSeq" id="WP_176233541.1">
    <property type="nucleotide sequence ID" value="NZ_BLRY01000084.1"/>
</dbReference>
<protein>
    <submittedName>
        <fullName evidence="1">Uncharacterized protein</fullName>
    </submittedName>
</protein>
<comment type="caution">
    <text evidence="1">The sequence shown here is derived from an EMBL/GenBank/DDBJ whole genome shotgun (WGS) entry which is preliminary data.</text>
</comment>
<gene>
    <name evidence="1" type="ORF">HKBW3S33_01336</name>
</gene>
<sequence>MAIQLKQVAEKFSMSEQELTLESLRAFLIDKLHLLDSERRARCAKFGVTSLEEMDELIRKGLVEEENIMEDFQNVDYLTARIGWIRQLLEEL</sequence>
<dbReference type="EMBL" id="BLRY01000084">
    <property type="protein sequence ID" value="GFP27925.1"/>
    <property type="molecule type" value="Genomic_DNA"/>
</dbReference>
<dbReference type="AlphaFoldDB" id="A0A6V8P5M5"/>
<evidence type="ECO:0000313" key="2">
    <source>
        <dbReference type="Proteomes" id="UP000591948"/>
    </source>
</evidence>
<keyword evidence="2" id="KW-1185">Reference proteome</keyword>
<dbReference type="Proteomes" id="UP000591948">
    <property type="component" value="Unassembled WGS sequence"/>
</dbReference>